<proteinExistence type="predicted"/>
<dbReference type="Gene3D" id="1.20.1280.50">
    <property type="match status" value="1"/>
</dbReference>
<keyword evidence="1" id="KW-0175">Coiled coil</keyword>
<sequence>MSTPIRRCKSLPREVKLYLPDVWPLCRPADHTACPPCQQLAQLDGKIRGMREMLTDIENLRQDLNTQMNEHHDRLIHRFPSEISADIFQMYLPTDIMDNDLNSETSKHVLAASLALSAVCRRWRATAQSTPQLWMDIPLRLRTFNLRSLPLLAKDWIDRSGQLPLSINLTVSPARNLAPTLISRMIAVLNQCSTRWLRSKYEGPSSALSYFAGHTSGYSMLRTLRLKAHISRIVGTFNLGTFKI</sequence>
<dbReference type="STRING" id="945553.A0A0D2PGK8"/>
<reference evidence="3" key="1">
    <citation type="submission" date="2014-04" db="EMBL/GenBank/DDBJ databases">
        <title>Evolutionary Origins and Diversification of the Mycorrhizal Mutualists.</title>
        <authorList>
            <consortium name="DOE Joint Genome Institute"/>
            <consortium name="Mycorrhizal Genomics Consortium"/>
            <person name="Kohler A."/>
            <person name="Kuo A."/>
            <person name="Nagy L.G."/>
            <person name="Floudas D."/>
            <person name="Copeland A."/>
            <person name="Barry K.W."/>
            <person name="Cichocki N."/>
            <person name="Veneault-Fourrey C."/>
            <person name="LaButti K."/>
            <person name="Lindquist E.A."/>
            <person name="Lipzen A."/>
            <person name="Lundell T."/>
            <person name="Morin E."/>
            <person name="Murat C."/>
            <person name="Riley R."/>
            <person name="Ohm R."/>
            <person name="Sun H."/>
            <person name="Tunlid A."/>
            <person name="Henrissat B."/>
            <person name="Grigoriev I.V."/>
            <person name="Hibbett D.S."/>
            <person name="Martin F."/>
        </authorList>
    </citation>
    <scope>NUCLEOTIDE SEQUENCE [LARGE SCALE GENOMIC DNA]</scope>
    <source>
        <strain evidence="3">FD-334 SS-4</strain>
    </source>
</reference>
<gene>
    <name evidence="2" type="ORF">HYPSUDRAFT_899383</name>
</gene>
<organism evidence="2 3">
    <name type="scientific">Hypholoma sublateritium (strain FD-334 SS-4)</name>
    <dbReference type="NCBI Taxonomy" id="945553"/>
    <lineage>
        <taxon>Eukaryota</taxon>
        <taxon>Fungi</taxon>
        <taxon>Dikarya</taxon>
        <taxon>Basidiomycota</taxon>
        <taxon>Agaricomycotina</taxon>
        <taxon>Agaricomycetes</taxon>
        <taxon>Agaricomycetidae</taxon>
        <taxon>Agaricales</taxon>
        <taxon>Agaricineae</taxon>
        <taxon>Strophariaceae</taxon>
        <taxon>Hypholoma</taxon>
    </lineage>
</organism>
<name>A0A0D2PGK8_HYPSF</name>
<evidence type="ECO:0000313" key="2">
    <source>
        <dbReference type="EMBL" id="KJA19215.1"/>
    </source>
</evidence>
<evidence type="ECO:0000256" key="1">
    <source>
        <dbReference type="SAM" id="Coils"/>
    </source>
</evidence>
<dbReference type="OrthoDB" id="3270987at2759"/>
<dbReference type="AlphaFoldDB" id="A0A0D2PGK8"/>
<dbReference type="EMBL" id="KN817580">
    <property type="protein sequence ID" value="KJA19215.1"/>
    <property type="molecule type" value="Genomic_DNA"/>
</dbReference>
<evidence type="ECO:0000313" key="3">
    <source>
        <dbReference type="Proteomes" id="UP000054270"/>
    </source>
</evidence>
<accession>A0A0D2PGK8</accession>
<dbReference type="InterPro" id="IPR036047">
    <property type="entry name" value="F-box-like_dom_sf"/>
</dbReference>
<feature type="coiled-coil region" evidence="1">
    <location>
        <begin position="47"/>
        <end position="74"/>
    </location>
</feature>
<protein>
    <submittedName>
        <fullName evidence="2">Uncharacterized protein</fullName>
    </submittedName>
</protein>
<dbReference type="Proteomes" id="UP000054270">
    <property type="component" value="Unassembled WGS sequence"/>
</dbReference>
<keyword evidence="3" id="KW-1185">Reference proteome</keyword>
<dbReference type="SUPFAM" id="SSF81383">
    <property type="entry name" value="F-box domain"/>
    <property type="match status" value="1"/>
</dbReference>